<dbReference type="Pfam" id="PF01330">
    <property type="entry name" value="RuvA_N"/>
    <property type="match status" value="1"/>
</dbReference>
<dbReference type="SMART" id="SM00278">
    <property type="entry name" value="HhH1"/>
    <property type="match status" value="2"/>
</dbReference>
<dbReference type="InterPro" id="IPR003583">
    <property type="entry name" value="Hlx-hairpin-Hlx_DNA-bd_motif"/>
</dbReference>
<keyword evidence="9" id="KW-1185">Reference proteome</keyword>
<organism evidence="8 9">
    <name type="scientific">Parvicella tangerina</name>
    <dbReference type="NCBI Taxonomy" id="2829795"/>
    <lineage>
        <taxon>Bacteria</taxon>
        <taxon>Pseudomonadati</taxon>
        <taxon>Bacteroidota</taxon>
        <taxon>Flavobacteriia</taxon>
        <taxon>Flavobacteriales</taxon>
        <taxon>Parvicellaceae</taxon>
        <taxon>Parvicella</taxon>
    </lineage>
</organism>
<dbReference type="Proteomes" id="UP000683507">
    <property type="component" value="Chromosome"/>
</dbReference>
<evidence type="ECO:0000256" key="5">
    <source>
        <dbReference type="ARBA" id="ARBA00023204"/>
    </source>
</evidence>
<dbReference type="RefSeq" id="WP_258543237.1">
    <property type="nucleotide sequence ID" value="NZ_OU015584.1"/>
</dbReference>
<dbReference type="AlphaFoldDB" id="A0A916JPR1"/>
<feature type="domain" description="Helix-hairpin-helix DNA-binding motif class 1" evidence="7">
    <location>
        <begin position="107"/>
        <end position="126"/>
    </location>
</feature>
<keyword evidence="1 6" id="KW-0963">Cytoplasm</keyword>
<dbReference type="CDD" id="cd14332">
    <property type="entry name" value="UBA_RuvA_C"/>
    <property type="match status" value="1"/>
</dbReference>
<dbReference type="HAMAP" id="MF_00031">
    <property type="entry name" value="DNA_HJ_migration_RuvA"/>
    <property type="match status" value="1"/>
</dbReference>
<evidence type="ECO:0000313" key="8">
    <source>
        <dbReference type="EMBL" id="CAG5086210.1"/>
    </source>
</evidence>
<dbReference type="GO" id="GO:0006310">
    <property type="term" value="P:DNA recombination"/>
    <property type="evidence" value="ECO:0007669"/>
    <property type="project" value="UniProtKB-UniRule"/>
</dbReference>
<comment type="caution">
    <text evidence="6">Lacks conserved residue(s) required for the propagation of feature annotation.</text>
</comment>
<dbReference type="NCBIfam" id="TIGR00084">
    <property type="entry name" value="ruvA"/>
    <property type="match status" value="1"/>
</dbReference>
<evidence type="ECO:0000259" key="7">
    <source>
        <dbReference type="SMART" id="SM00278"/>
    </source>
</evidence>
<dbReference type="SUPFAM" id="SSF47781">
    <property type="entry name" value="RuvA domain 2-like"/>
    <property type="match status" value="1"/>
</dbReference>
<keyword evidence="8" id="KW-0378">Hydrolase</keyword>
<comment type="similarity">
    <text evidence="6">Belongs to the RuvA family.</text>
</comment>
<dbReference type="KEGG" id="ptan:CRYO30217_03045"/>
<keyword evidence="8" id="KW-0347">Helicase</keyword>
<comment type="subunit">
    <text evidence="6">Homotetramer. Forms an RuvA(8)-RuvB(12)-Holliday junction (HJ) complex. HJ DNA is sandwiched between 2 RuvA tetramers; dsDNA enters through RuvA and exits via RuvB. An RuvB hexamer assembles on each DNA strand where it exits the tetramer. Each RuvB hexamer is contacted by two RuvA subunits (via domain III) on 2 adjacent RuvB subunits; this complex drives branch migration. In the full resolvosome a probable DNA-RuvA(4)-RuvB(12)-RuvC(2) complex forms which resolves the HJ.</text>
</comment>
<evidence type="ECO:0000313" key="9">
    <source>
        <dbReference type="Proteomes" id="UP000683507"/>
    </source>
</evidence>
<keyword evidence="5 6" id="KW-0234">DNA repair</keyword>
<protein>
    <recommendedName>
        <fullName evidence="6">Holliday junction branch migration complex subunit RuvA</fullName>
    </recommendedName>
</protein>
<evidence type="ECO:0000256" key="1">
    <source>
        <dbReference type="ARBA" id="ARBA00022490"/>
    </source>
</evidence>
<dbReference type="GO" id="GO:0005737">
    <property type="term" value="C:cytoplasm"/>
    <property type="evidence" value="ECO:0007669"/>
    <property type="project" value="UniProtKB-SubCell"/>
</dbReference>
<comment type="function">
    <text evidence="6">The RuvA-RuvB-RuvC complex processes Holliday junction (HJ) DNA during genetic recombination and DNA repair, while the RuvA-RuvB complex plays an important role in the rescue of blocked DNA replication forks via replication fork reversal (RFR). RuvA specifically binds to HJ cruciform DNA, conferring on it an open structure. The RuvB hexamer acts as an ATP-dependent pump, pulling dsDNA into and through the RuvAB complex. HJ branch migration allows RuvC to scan DNA until it finds its consensus sequence, where it cleaves and resolves the cruciform DNA.</text>
</comment>
<dbReference type="GO" id="GO:0016787">
    <property type="term" value="F:hydrolase activity"/>
    <property type="evidence" value="ECO:0007669"/>
    <property type="project" value="UniProtKB-KW"/>
</dbReference>
<feature type="region of interest" description="Domain III" evidence="6">
    <location>
        <begin position="146"/>
        <end position="194"/>
    </location>
</feature>
<keyword evidence="8" id="KW-0067">ATP-binding</keyword>
<dbReference type="InterPro" id="IPR036267">
    <property type="entry name" value="RuvA_C_sf"/>
</dbReference>
<evidence type="ECO:0000256" key="2">
    <source>
        <dbReference type="ARBA" id="ARBA00022763"/>
    </source>
</evidence>
<keyword evidence="2 6" id="KW-0227">DNA damage</keyword>
<dbReference type="GO" id="GO:0000400">
    <property type="term" value="F:four-way junction DNA binding"/>
    <property type="evidence" value="ECO:0007669"/>
    <property type="project" value="UniProtKB-UniRule"/>
</dbReference>
<sequence length="194" mass="20959">MITHIDGVLEEKNPAFTVIDVNGIGYMLHISLNTFSALPDKGRVRLFTHLSIREDAHVLFGFHSKEEREMFRHLISVSGVGPSTARMVLSGMTASECAGAIVNEDVATFKSVKGIGAKTAERIIVDLKNKVDADLVVGEKLFSSNNTIKNEALSALVVLGVDKKRADKIISKALADNGGDLSVEELVKLTLKSL</sequence>
<dbReference type="GO" id="GO:0005524">
    <property type="term" value="F:ATP binding"/>
    <property type="evidence" value="ECO:0007669"/>
    <property type="project" value="InterPro"/>
</dbReference>
<dbReference type="Gene3D" id="2.40.50.140">
    <property type="entry name" value="Nucleic acid-binding proteins"/>
    <property type="match status" value="1"/>
</dbReference>
<dbReference type="InterPro" id="IPR013849">
    <property type="entry name" value="DNA_helicase_Holl-junc_RuvA_I"/>
</dbReference>
<evidence type="ECO:0000256" key="3">
    <source>
        <dbReference type="ARBA" id="ARBA00023125"/>
    </source>
</evidence>
<keyword evidence="4 6" id="KW-0233">DNA recombination</keyword>
<dbReference type="Gene3D" id="1.10.150.20">
    <property type="entry name" value="5' to 3' exonuclease, C-terminal subdomain"/>
    <property type="match status" value="1"/>
</dbReference>
<dbReference type="GO" id="GO:0048476">
    <property type="term" value="C:Holliday junction resolvase complex"/>
    <property type="evidence" value="ECO:0007669"/>
    <property type="project" value="UniProtKB-UniRule"/>
</dbReference>
<dbReference type="InterPro" id="IPR011114">
    <property type="entry name" value="RuvA_C"/>
</dbReference>
<evidence type="ECO:0000256" key="6">
    <source>
        <dbReference type="HAMAP-Rule" id="MF_00031"/>
    </source>
</evidence>
<comment type="subcellular location">
    <subcellularLocation>
        <location evidence="6">Cytoplasm</location>
    </subcellularLocation>
</comment>
<accession>A0A916JPR1</accession>
<dbReference type="Pfam" id="PF07499">
    <property type="entry name" value="RuvA_C"/>
    <property type="match status" value="1"/>
</dbReference>
<reference evidence="8" key="1">
    <citation type="submission" date="2021-04" db="EMBL/GenBank/DDBJ databases">
        <authorList>
            <person name="Rodrigo-Torres L."/>
            <person name="Arahal R. D."/>
            <person name="Lucena T."/>
        </authorList>
    </citation>
    <scope>NUCLEOTIDE SEQUENCE</scope>
    <source>
        <strain evidence="8">AS29M-1</strain>
    </source>
</reference>
<dbReference type="GO" id="GO:0009378">
    <property type="term" value="F:four-way junction helicase activity"/>
    <property type="evidence" value="ECO:0007669"/>
    <property type="project" value="InterPro"/>
</dbReference>
<dbReference type="SUPFAM" id="SSF50249">
    <property type="entry name" value="Nucleic acid-binding proteins"/>
    <property type="match status" value="1"/>
</dbReference>
<gene>
    <name evidence="6 8" type="primary">ruvA</name>
    <name evidence="8" type="ORF">CRYO30217_03045</name>
</gene>
<dbReference type="Pfam" id="PF14520">
    <property type="entry name" value="HHH_5"/>
    <property type="match status" value="1"/>
</dbReference>
<keyword evidence="8" id="KW-0547">Nucleotide-binding</keyword>
<dbReference type="GO" id="GO:0009379">
    <property type="term" value="C:Holliday junction helicase complex"/>
    <property type="evidence" value="ECO:0007669"/>
    <property type="project" value="InterPro"/>
</dbReference>
<dbReference type="InterPro" id="IPR010994">
    <property type="entry name" value="RuvA_2-like"/>
</dbReference>
<dbReference type="InterPro" id="IPR000085">
    <property type="entry name" value="RuvA"/>
</dbReference>
<dbReference type="InterPro" id="IPR012340">
    <property type="entry name" value="NA-bd_OB-fold"/>
</dbReference>
<dbReference type="SUPFAM" id="SSF46929">
    <property type="entry name" value="DNA helicase RuvA subunit, C-terminal domain"/>
    <property type="match status" value="1"/>
</dbReference>
<keyword evidence="3 6" id="KW-0238">DNA-binding</keyword>
<dbReference type="EMBL" id="OU015584">
    <property type="protein sequence ID" value="CAG5086210.1"/>
    <property type="molecule type" value="Genomic_DNA"/>
</dbReference>
<dbReference type="GO" id="GO:0006281">
    <property type="term" value="P:DNA repair"/>
    <property type="evidence" value="ECO:0007669"/>
    <property type="project" value="UniProtKB-UniRule"/>
</dbReference>
<dbReference type="Gene3D" id="1.10.8.10">
    <property type="entry name" value="DNA helicase RuvA subunit, C-terminal domain"/>
    <property type="match status" value="1"/>
</dbReference>
<name>A0A916JPR1_9FLAO</name>
<proteinExistence type="inferred from homology"/>
<evidence type="ECO:0000256" key="4">
    <source>
        <dbReference type="ARBA" id="ARBA00023172"/>
    </source>
</evidence>
<comment type="domain">
    <text evidence="6">Has three domains with a flexible linker between the domains II and III and assumes an 'L' shape. Domain III is highly mobile and contacts RuvB.</text>
</comment>
<feature type="domain" description="Helix-hairpin-helix DNA-binding motif class 1" evidence="7">
    <location>
        <begin position="72"/>
        <end position="91"/>
    </location>
</feature>